<dbReference type="Pfam" id="PF11015">
    <property type="entry name" value="DUF2853"/>
    <property type="match status" value="1"/>
</dbReference>
<proteinExistence type="predicted"/>
<evidence type="ECO:0000313" key="1">
    <source>
        <dbReference type="EMBL" id="QNQ89234.1"/>
    </source>
</evidence>
<dbReference type="AlphaFoldDB" id="A0A7H0SL09"/>
<dbReference type="SUPFAM" id="SSF158587">
    <property type="entry name" value="Jann4075-like"/>
    <property type="match status" value="1"/>
</dbReference>
<accession>A0A7H0SL09</accession>
<dbReference type="InterPro" id="IPR023154">
    <property type="entry name" value="Jann4075-like_sf"/>
</dbReference>
<dbReference type="EMBL" id="CP046884">
    <property type="protein sequence ID" value="QNQ89234.1"/>
    <property type="molecule type" value="Genomic_DNA"/>
</dbReference>
<dbReference type="RefSeq" id="WP_187974689.1">
    <property type="nucleotide sequence ID" value="NZ_CP046884.1"/>
</dbReference>
<organism evidence="1 2">
    <name type="scientific">Corynebacterium poyangense</name>
    <dbReference type="NCBI Taxonomy" id="2684405"/>
    <lineage>
        <taxon>Bacteria</taxon>
        <taxon>Bacillati</taxon>
        <taxon>Actinomycetota</taxon>
        <taxon>Actinomycetes</taxon>
        <taxon>Mycobacteriales</taxon>
        <taxon>Corynebacteriaceae</taxon>
        <taxon>Corynebacterium</taxon>
    </lineage>
</organism>
<keyword evidence="2" id="KW-1185">Reference proteome</keyword>
<protein>
    <submittedName>
        <fullName evidence="1">DUF2853 family protein</fullName>
    </submittedName>
</protein>
<evidence type="ECO:0000313" key="2">
    <source>
        <dbReference type="Proteomes" id="UP000516320"/>
    </source>
</evidence>
<dbReference type="Gene3D" id="1.10.238.120">
    <property type="entry name" value="Jann4075-like"/>
    <property type="match status" value="1"/>
</dbReference>
<dbReference type="KEGG" id="cpoy:GP475_00270"/>
<name>A0A7H0SL09_9CORY</name>
<gene>
    <name evidence="1" type="ORF">GP475_00270</name>
</gene>
<dbReference type="InterPro" id="IPR021274">
    <property type="entry name" value="DUF2853"/>
</dbReference>
<reference evidence="1 2" key="1">
    <citation type="submission" date="2019-12" db="EMBL/GenBank/DDBJ databases">
        <title>Corynebacterium sp. nov., isolated from feces of the Anser Albifrons in China.</title>
        <authorList>
            <person name="Liu Q."/>
        </authorList>
    </citation>
    <scope>NUCLEOTIDE SEQUENCE [LARGE SCALE GENOMIC DNA]</scope>
    <source>
        <strain evidence="1 2">4H37-19</strain>
    </source>
</reference>
<dbReference type="Proteomes" id="UP000516320">
    <property type="component" value="Chromosome"/>
</dbReference>
<sequence length="103" mass="11346">MSALETVRKYAPDADEAVVAAMEKTYRLALTHADARLVSYSDDEELKTVRESFVKGKLGVTDSDESIDAAIQEVGKKISGQKPRLAVYYLLAEKYGKLGVFKS</sequence>